<proteinExistence type="predicted"/>
<evidence type="ECO:0000313" key="2">
    <source>
        <dbReference type="Proteomes" id="UP000298030"/>
    </source>
</evidence>
<dbReference type="AlphaFoldDB" id="A0A4Y7THH4"/>
<name>A0A4Y7THH4_COPMI</name>
<dbReference type="Proteomes" id="UP000298030">
    <property type="component" value="Unassembled WGS sequence"/>
</dbReference>
<gene>
    <name evidence="1" type="ORF">FA13DRAFT_1731467</name>
</gene>
<keyword evidence="2" id="KW-1185">Reference proteome</keyword>
<organism evidence="1 2">
    <name type="scientific">Coprinellus micaceus</name>
    <name type="common">Glistening ink-cap mushroom</name>
    <name type="synonym">Coprinus micaceus</name>
    <dbReference type="NCBI Taxonomy" id="71717"/>
    <lineage>
        <taxon>Eukaryota</taxon>
        <taxon>Fungi</taxon>
        <taxon>Dikarya</taxon>
        <taxon>Basidiomycota</taxon>
        <taxon>Agaricomycotina</taxon>
        <taxon>Agaricomycetes</taxon>
        <taxon>Agaricomycetidae</taxon>
        <taxon>Agaricales</taxon>
        <taxon>Agaricineae</taxon>
        <taxon>Psathyrellaceae</taxon>
        <taxon>Coprinellus</taxon>
    </lineage>
</organism>
<reference evidence="1 2" key="1">
    <citation type="journal article" date="2019" name="Nat. Ecol. Evol.">
        <title>Megaphylogeny resolves global patterns of mushroom evolution.</title>
        <authorList>
            <person name="Varga T."/>
            <person name="Krizsan K."/>
            <person name="Foldi C."/>
            <person name="Dima B."/>
            <person name="Sanchez-Garcia M."/>
            <person name="Sanchez-Ramirez S."/>
            <person name="Szollosi G.J."/>
            <person name="Szarkandi J.G."/>
            <person name="Papp V."/>
            <person name="Albert L."/>
            <person name="Andreopoulos W."/>
            <person name="Angelini C."/>
            <person name="Antonin V."/>
            <person name="Barry K.W."/>
            <person name="Bougher N.L."/>
            <person name="Buchanan P."/>
            <person name="Buyck B."/>
            <person name="Bense V."/>
            <person name="Catcheside P."/>
            <person name="Chovatia M."/>
            <person name="Cooper J."/>
            <person name="Damon W."/>
            <person name="Desjardin D."/>
            <person name="Finy P."/>
            <person name="Geml J."/>
            <person name="Haridas S."/>
            <person name="Hughes K."/>
            <person name="Justo A."/>
            <person name="Karasinski D."/>
            <person name="Kautmanova I."/>
            <person name="Kiss B."/>
            <person name="Kocsube S."/>
            <person name="Kotiranta H."/>
            <person name="LaButti K.M."/>
            <person name="Lechner B.E."/>
            <person name="Liimatainen K."/>
            <person name="Lipzen A."/>
            <person name="Lukacs Z."/>
            <person name="Mihaltcheva S."/>
            <person name="Morgado L.N."/>
            <person name="Niskanen T."/>
            <person name="Noordeloos M.E."/>
            <person name="Ohm R.A."/>
            <person name="Ortiz-Santana B."/>
            <person name="Ovrebo C."/>
            <person name="Racz N."/>
            <person name="Riley R."/>
            <person name="Savchenko A."/>
            <person name="Shiryaev A."/>
            <person name="Soop K."/>
            <person name="Spirin V."/>
            <person name="Szebenyi C."/>
            <person name="Tomsovsky M."/>
            <person name="Tulloss R.E."/>
            <person name="Uehling J."/>
            <person name="Grigoriev I.V."/>
            <person name="Vagvolgyi C."/>
            <person name="Papp T."/>
            <person name="Martin F.M."/>
            <person name="Miettinen O."/>
            <person name="Hibbett D.S."/>
            <person name="Nagy L.G."/>
        </authorList>
    </citation>
    <scope>NUCLEOTIDE SEQUENCE [LARGE SCALE GENOMIC DNA]</scope>
    <source>
        <strain evidence="1 2">FP101781</strain>
    </source>
</reference>
<dbReference type="EMBL" id="QPFP01000014">
    <property type="protein sequence ID" value="TEB32949.1"/>
    <property type="molecule type" value="Genomic_DNA"/>
</dbReference>
<sequence>NKKVLNSLELTSMILQWLKDITLEKEGIVFEDDQQPQIPKTWTDRFARLATVNQAFFQASTDVLPADEDKHGVSSCPLSYQTLKLTLDN</sequence>
<evidence type="ECO:0000313" key="1">
    <source>
        <dbReference type="EMBL" id="TEB32949.1"/>
    </source>
</evidence>
<feature type="non-terminal residue" evidence="1">
    <location>
        <position position="1"/>
    </location>
</feature>
<protein>
    <submittedName>
        <fullName evidence="1">Uncharacterized protein</fullName>
    </submittedName>
</protein>
<accession>A0A4Y7THH4</accession>
<comment type="caution">
    <text evidence="1">The sequence shown here is derived from an EMBL/GenBank/DDBJ whole genome shotgun (WGS) entry which is preliminary data.</text>
</comment>